<dbReference type="AlphaFoldDB" id="A0A1C4AQ27"/>
<keyword evidence="3" id="KW-1185">Reference proteome</keyword>
<sequence>MIAQIFFLAINFFIVALFLYSKLLPYKDRLTGNYAGLFNFVNKVFTPIINFLKGIFKPAQVGTGLAVDTAQLALLIILLVLLNVFHYF</sequence>
<keyword evidence="1" id="KW-1133">Transmembrane helix</keyword>
<gene>
    <name evidence="2" type="ORF">GA0116948_102229</name>
</gene>
<keyword evidence="1" id="KW-0472">Membrane</keyword>
<evidence type="ECO:0000313" key="2">
    <source>
        <dbReference type="EMBL" id="SCB96586.1"/>
    </source>
</evidence>
<evidence type="ECO:0000256" key="1">
    <source>
        <dbReference type="SAM" id="Phobius"/>
    </source>
</evidence>
<dbReference type="EMBL" id="FMAR01000002">
    <property type="protein sequence ID" value="SCB96586.1"/>
    <property type="molecule type" value="Genomic_DNA"/>
</dbReference>
<keyword evidence="1" id="KW-0812">Transmembrane</keyword>
<feature type="transmembrane region" description="Helical" evidence="1">
    <location>
        <begin position="33"/>
        <end position="52"/>
    </location>
</feature>
<protein>
    <recommendedName>
        <fullName evidence="4">YggT family protein</fullName>
    </recommendedName>
</protein>
<organism evidence="2 3">
    <name type="scientific">Chitinophaga costaii</name>
    <dbReference type="NCBI Taxonomy" id="1335309"/>
    <lineage>
        <taxon>Bacteria</taxon>
        <taxon>Pseudomonadati</taxon>
        <taxon>Bacteroidota</taxon>
        <taxon>Chitinophagia</taxon>
        <taxon>Chitinophagales</taxon>
        <taxon>Chitinophagaceae</taxon>
        <taxon>Chitinophaga</taxon>
    </lineage>
</organism>
<feature type="transmembrane region" description="Helical" evidence="1">
    <location>
        <begin position="5"/>
        <end position="21"/>
    </location>
</feature>
<dbReference type="STRING" id="1335309.GA0116948_102229"/>
<reference evidence="2 3" key="1">
    <citation type="submission" date="2016-08" db="EMBL/GenBank/DDBJ databases">
        <authorList>
            <person name="Seilhamer J.J."/>
        </authorList>
    </citation>
    <scope>NUCLEOTIDE SEQUENCE [LARGE SCALE GENOMIC DNA]</scope>
    <source>
        <strain evidence="2 3">A37T2</strain>
    </source>
</reference>
<proteinExistence type="predicted"/>
<accession>A0A1C4AQ27</accession>
<name>A0A1C4AQ27_9BACT</name>
<feature type="transmembrane region" description="Helical" evidence="1">
    <location>
        <begin position="64"/>
        <end position="85"/>
    </location>
</feature>
<evidence type="ECO:0000313" key="3">
    <source>
        <dbReference type="Proteomes" id="UP000242818"/>
    </source>
</evidence>
<dbReference type="OrthoDB" id="772121at2"/>
<dbReference type="RefSeq" id="WP_089709360.1">
    <property type="nucleotide sequence ID" value="NZ_FMAR01000002.1"/>
</dbReference>
<evidence type="ECO:0008006" key="4">
    <source>
        <dbReference type="Google" id="ProtNLM"/>
    </source>
</evidence>
<dbReference type="Proteomes" id="UP000242818">
    <property type="component" value="Unassembled WGS sequence"/>
</dbReference>